<evidence type="ECO:0008006" key="3">
    <source>
        <dbReference type="Google" id="ProtNLM"/>
    </source>
</evidence>
<organism evidence="1 2">
    <name type="scientific">Methylomonas koyamae</name>
    <dbReference type="NCBI Taxonomy" id="702114"/>
    <lineage>
        <taxon>Bacteria</taxon>
        <taxon>Pseudomonadati</taxon>
        <taxon>Pseudomonadota</taxon>
        <taxon>Gammaproteobacteria</taxon>
        <taxon>Methylococcales</taxon>
        <taxon>Methylococcaceae</taxon>
        <taxon>Methylomonas</taxon>
    </lineage>
</organism>
<dbReference type="AlphaFoldDB" id="A0A177MVM5"/>
<reference evidence="1 2" key="1">
    <citation type="submission" date="2016-03" db="EMBL/GenBank/DDBJ databases">
        <authorList>
            <person name="Ploux O."/>
        </authorList>
    </citation>
    <scope>NUCLEOTIDE SEQUENCE [LARGE SCALE GENOMIC DNA]</scope>
    <source>
        <strain evidence="1 2">R-45378</strain>
    </source>
</reference>
<name>A0A177MVM5_9GAMM</name>
<dbReference type="Pfam" id="PF09493">
    <property type="entry name" value="DUF2389"/>
    <property type="match status" value="1"/>
</dbReference>
<evidence type="ECO:0000313" key="1">
    <source>
        <dbReference type="EMBL" id="OAI09766.1"/>
    </source>
</evidence>
<dbReference type="Proteomes" id="UP000077857">
    <property type="component" value="Unassembled WGS sequence"/>
</dbReference>
<dbReference type="RefSeq" id="WP_064042787.1">
    <property type="nucleotide sequence ID" value="NZ_LUUJ01000145.1"/>
</dbReference>
<proteinExistence type="predicted"/>
<gene>
    <name evidence="1" type="ORF">A1507_04345</name>
</gene>
<dbReference type="NCBIfam" id="TIGR02450">
    <property type="entry name" value="TIGR02450 family Trp-rich protein"/>
    <property type="match status" value="1"/>
</dbReference>
<dbReference type="EMBL" id="LUUJ01000145">
    <property type="protein sequence ID" value="OAI09766.1"/>
    <property type="molecule type" value="Genomic_DNA"/>
</dbReference>
<dbReference type="OrthoDB" id="5592973at2"/>
<accession>A0A177MVM5</accession>
<comment type="caution">
    <text evidence="1">The sequence shown here is derived from an EMBL/GenBank/DDBJ whole genome shotgun (WGS) entry which is preliminary data.</text>
</comment>
<dbReference type="InterPro" id="IPR012663">
    <property type="entry name" value="CHP02450_Tryp"/>
</dbReference>
<evidence type="ECO:0000313" key="2">
    <source>
        <dbReference type="Proteomes" id="UP000077857"/>
    </source>
</evidence>
<sequence length="78" mass="9157">MITAKPPKLNPRKLLLSKWTAVAPQRKEKHFIVSKVLWPDDPAAPLEWIELEAVYSKRLQVLPWRALQDTATWRQGWL</sequence>
<protein>
    <recommendedName>
        <fullName evidence="3">TIGR02450 family Trp-rich protein</fullName>
    </recommendedName>
</protein>